<dbReference type="RefSeq" id="WP_110527156.1">
    <property type="nucleotide sequence ID" value="NZ_QKOE01000014.1"/>
</dbReference>
<proteinExistence type="predicted"/>
<evidence type="ECO:0000259" key="1">
    <source>
        <dbReference type="SMART" id="SM00953"/>
    </source>
</evidence>
<evidence type="ECO:0000313" key="3">
    <source>
        <dbReference type="Proteomes" id="UP000248259"/>
    </source>
</evidence>
<comment type="caution">
    <text evidence="2">The sequence shown here is derived from an EMBL/GenBank/DDBJ whole genome shotgun (WGS) entry which is preliminary data.</text>
</comment>
<gene>
    <name evidence="2" type="ORF">DNK49_16975</name>
</gene>
<dbReference type="Pfam" id="PF08808">
    <property type="entry name" value="RES"/>
    <property type="match status" value="1"/>
</dbReference>
<name>A0A323USF8_9RHOO</name>
<keyword evidence="3" id="KW-1185">Reference proteome</keyword>
<dbReference type="InterPro" id="IPR014914">
    <property type="entry name" value="RES_dom"/>
</dbReference>
<dbReference type="AlphaFoldDB" id="A0A323USF8"/>
<sequence length="243" mass="27932">MSATTWTPTALASEARTWSGSGWRAVEAQHQVATMGLVDGNLDAQKLLEDILEENKPRLPPEAEGLHWLLATPFRYWPLPGGSRFRRHRDPGVFYGAESRETACAESGYWRLRFWNDSHFLRDRSKSVPITLFEFWAATSRAIDLSQPPLVNDRPHWTHPSDYTATQQLAETARTAALEAIRYESVRHPGGFCLALLSPQVFRAVDDAFRNHQQGWTLLIRPPHQIVWQRDLAHERWTFEFSD</sequence>
<dbReference type="Proteomes" id="UP000248259">
    <property type="component" value="Unassembled WGS sequence"/>
</dbReference>
<evidence type="ECO:0000313" key="2">
    <source>
        <dbReference type="EMBL" id="PZA15429.1"/>
    </source>
</evidence>
<feature type="domain" description="RES" evidence="1">
    <location>
        <begin position="73"/>
        <end position="208"/>
    </location>
</feature>
<accession>A0A323USF8</accession>
<reference evidence="2 3" key="1">
    <citation type="submission" date="2018-06" db="EMBL/GenBank/DDBJ databases">
        <title>Azoarcus communis strain SWub3 genome.</title>
        <authorList>
            <person name="Zorraquino Salvo V."/>
            <person name="Toubiana D."/>
            <person name="Blumwald E."/>
        </authorList>
    </citation>
    <scope>NUCLEOTIDE SEQUENCE [LARGE SCALE GENOMIC DNA]</scope>
    <source>
        <strain evidence="2 3">SWub3</strain>
    </source>
</reference>
<protein>
    <submittedName>
        <fullName evidence="2">RES domain-containing protein</fullName>
    </submittedName>
</protein>
<dbReference type="EMBL" id="QKOE01000014">
    <property type="protein sequence ID" value="PZA15429.1"/>
    <property type="molecule type" value="Genomic_DNA"/>
</dbReference>
<dbReference type="OrthoDB" id="9799238at2"/>
<organism evidence="2 3">
    <name type="scientific">Parazoarcus communis SWub3 = DSM 12120</name>
    <dbReference type="NCBI Taxonomy" id="1121029"/>
    <lineage>
        <taxon>Bacteria</taxon>
        <taxon>Pseudomonadati</taxon>
        <taxon>Pseudomonadota</taxon>
        <taxon>Betaproteobacteria</taxon>
        <taxon>Rhodocyclales</taxon>
        <taxon>Zoogloeaceae</taxon>
        <taxon>Parazoarcus</taxon>
    </lineage>
</organism>
<dbReference type="SMART" id="SM00953">
    <property type="entry name" value="RES"/>
    <property type="match status" value="1"/>
</dbReference>